<evidence type="ECO:0000256" key="8">
    <source>
        <dbReference type="ARBA" id="ARBA00023004"/>
    </source>
</evidence>
<dbReference type="InterPro" id="IPR001128">
    <property type="entry name" value="Cyt_P450"/>
</dbReference>
<keyword evidence="5" id="KW-0001">2Fe-2S</keyword>
<dbReference type="PRINTS" id="PR00359">
    <property type="entry name" value="BP450"/>
</dbReference>
<keyword evidence="13" id="KW-1185">Reference proteome</keyword>
<dbReference type="PROSITE" id="PS00086">
    <property type="entry name" value="CYTOCHROME_P450"/>
    <property type="match status" value="1"/>
</dbReference>
<reference evidence="12 13" key="1">
    <citation type="journal article" date="2010" name="ChemBioChem">
        <title>Cloning and characterization of the biosynthetic gene cluster of 16-membered macrolide antibiotic FD-891: involvement of a dual functional cytochrome P450 monooxygenase catalyzing epoxidation and hydroxylation.</title>
        <authorList>
            <person name="Kudo F."/>
            <person name="Motegi A."/>
            <person name="Mizoue K."/>
            <person name="Eguchi T."/>
        </authorList>
    </citation>
    <scope>NUCLEOTIDE SEQUENCE [LARGE SCALE GENOMIC DNA]</scope>
    <source>
        <strain evidence="12 13">A-8890</strain>
    </source>
</reference>
<dbReference type="Pfam" id="PF22290">
    <property type="entry name" value="DmmA-like_N"/>
    <property type="match status" value="1"/>
</dbReference>
<evidence type="ECO:0000256" key="2">
    <source>
        <dbReference type="ARBA" id="ARBA00010617"/>
    </source>
</evidence>
<dbReference type="PROSITE" id="PS51384">
    <property type="entry name" value="FAD_FR"/>
    <property type="match status" value="1"/>
</dbReference>
<protein>
    <recommendedName>
        <fullName evidence="14">Cytochrome P450</fullName>
    </recommendedName>
</protein>
<dbReference type="InterPro" id="IPR054582">
    <property type="entry name" value="DmmA-like_N"/>
</dbReference>
<name>A0ABN5VYG3_9ACTN</name>
<dbReference type="InterPro" id="IPR036396">
    <property type="entry name" value="Cyt_P450_sf"/>
</dbReference>
<dbReference type="CDD" id="cd00207">
    <property type="entry name" value="fer2"/>
    <property type="match status" value="1"/>
</dbReference>
<dbReference type="InterPro" id="IPR017938">
    <property type="entry name" value="Riboflavin_synthase-like_b-brl"/>
</dbReference>
<dbReference type="InterPro" id="IPR039261">
    <property type="entry name" value="FNR_nucleotide-bd"/>
</dbReference>
<reference evidence="12 13" key="2">
    <citation type="journal article" date="2023" name="ChemBioChem">
        <title>Acyltransferase Domain Exchange between Two Independent Type I Polyketide Synthases in the Same Producer Strain of Macrolide Antibiotics.</title>
        <authorList>
            <person name="Kudo F."/>
            <person name="Kishikawa K."/>
            <person name="Tsuboi K."/>
            <person name="Kido T."/>
            <person name="Usui T."/>
            <person name="Hashimoto J."/>
            <person name="Shin-Ya K."/>
            <person name="Miyanaga A."/>
            <person name="Eguchi T."/>
        </authorList>
    </citation>
    <scope>NUCLEOTIDE SEQUENCE [LARGE SCALE GENOMIC DNA]</scope>
    <source>
        <strain evidence="12 13">A-8890</strain>
    </source>
</reference>
<evidence type="ECO:0008006" key="14">
    <source>
        <dbReference type="Google" id="ProtNLM"/>
    </source>
</evidence>
<evidence type="ECO:0000259" key="11">
    <source>
        <dbReference type="PROSITE" id="PS51384"/>
    </source>
</evidence>
<evidence type="ECO:0000256" key="4">
    <source>
        <dbReference type="ARBA" id="ARBA00022643"/>
    </source>
</evidence>
<dbReference type="Gene3D" id="3.10.20.30">
    <property type="match status" value="1"/>
</dbReference>
<dbReference type="InterPro" id="IPR006058">
    <property type="entry name" value="2Fe2S_fd_BS"/>
</dbReference>
<dbReference type="Gene3D" id="2.40.30.10">
    <property type="entry name" value="Translation factors"/>
    <property type="match status" value="1"/>
</dbReference>
<evidence type="ECO:0000256" key="1">
    <source>
        <dbReference type="ARBA" id="ARBA00001917"/>
    </source>
</evidence>
<keyword evidence="3" id="KW-0285">Flavoprotein</keyword>
<accession>A0ABN5VYG3</accession>
<dbReference type="InterPro" id="IPR002397">
    <property type="entry name" value="Cyt_P450_B"/>
</dbReference>
<dbReference type="SUPFAM" id="SSF54292">
    <property type="entry name" value="2Fe-2S ferredoxin-like"/>
    <property type="match status" value="1"/>
</dbReference>
<gene>
    <name evidence="12" type="ORF">SGFS_097880</name>
</gene>
<dbReference type="Pfam" id="PF00067">
    <property type="entry name" value="p450"/>
    <property type="match status" value="1"/>
</dbReference>
<keyword evidence="7" id="KW-0560">Oxidoreductase</keyword>
<keyword evidence="8" id="KW-0408">Iron</keyword>
<dbReference type="Proteomes" id="UP001321542">
    <property type="component" value="Chromosome"/>
</dbReference>
<keyword evidence="4" id="KW-0288">FMN</keyword>
<organism evidence="12 13">
    <name type="scientific">Streptomyces graminofaciens</name>
    <dbReference type="NCBI Taxonomy" id="68212"/>
    <lineage>
        <taxon>Bacteria</taxon>
        <taxon>Bacillati</taxon>
        <taxon>Actinomycetota</taxon>
        <taxon>Actinomycetes</taxon>
        <taxon>Kitasatosporales</taxon>
        <taxon>Streptomycetaceae</taxon>
        <taxon>Streptomyces</taxon>
    </lineage>
</organism>
<evidence type="ECO:0000313" key="12">
    <source>
        <dbReference type="EMBL" id="BBC38494.1"/>
    </source>
</evidence>
<dbReference type="SUPFAM" id="SSF48264">
    <property type="entry name" value="Cytochrome P450"/>
    <property type="match status" value="1"/>
</dbReference>
<dbReference type="Gene3D" id="3.40.50.80">
    <property type="entry name" value="Nucleotide-binding domain of ferredoxin-NADP reductase (FNR) module"/>
    <property type="match status" value="1"/>
</dbReference>
<comment type="cofactor">
    <cofactor evidence="1">
        <name>FMN</name>
        <dbReference type="ChEBI" id="CHEBI:58210"/>
    </cofactor>
</comment>
<evidence type="ECO:0000313" key="13">
    <source>
        <dbReference type="Proteomes" id="UP001321542"/>
    </source>
</evidence>
<dbReference type="InterPro" id="IPR017972">
    <property type="entry name" value="Cyt_P450_CS"/>
</dbReference>
<dbReference type="CDD" id="cd06185">
    <property type="entry name" value="PDR_like"/>
    <property type="match status" value="1"/>
</dbReference>
<dbReference type="PROSITE" id="PS51085">
    <property type="entry name" value="2FE2S_FER_2"/>
    <property type="match status" value="1"/>
</dbReference>
<dbReference type="Gene3D" id="1.10.630.10">
    <property type="entry name" value="Cytochrome P450"/>
    <property type="match status" value="1"/>
</dbReference>
<dbReference type="SUPFAM" id="SSF52343">
    <property type="entry name" value="Ferredoxin reductase-like, C-terminal NADP-linked domain"/>
    <property type="match status" value="1"/>
</dbReference>
<feature type="domain" description="FAD-binding FR-type" evidence="11">
    <location>
        <begin position="463"/>
        <end position="564"/>
    </location>
</feature>
<dbReference type="InterPro" id="IPR001041">
    <property type="entry name" value="2Fe-2S_ferredoxin-type"/>
</dbReference>
<keyword evidence="9" id="KW-0411">Iron-sulfur</keyword>
<sequence>MTKDATPGTGGCPVAHVTTPDTTGCPVSSRAAAFDPFGEAYQRDPAEALRWARDQEPVFYSPALGYWVVARYDDVKTVLRDNRVFSPSIALERITPTPPEAMEVLHRAGYAMGRTLVNEDEPTHMEKRRLLLEPFTPPQLAQHEEMVRQLTREYVDRFVDSGRVDLVNAMFWEIPLTVALHFLGVPEEDMAKLRRYSVAHTVNNWGRPKPEEQMAVAESVAQFWTFAGEVLEKMRKEPAAEGWMPFTIRAQEQAPEIITESYLHSVMMAVVVAAHETTANAAGNALRLLLENRPVWDEVCADSSLIPNAVEECLRISPSIASWRRIVTEDTTLGGVSLPRGAKLLVVMASANQDPRRFDAPGEVDIRREDASEHLAFGYGSHKCLGKNLARMELQIFLEELSTRLPHMELVPDQEFTYLPNTSFRGPDHVWVQWDPSRNPERTDPGILDRRRPIKLGEPSKKTIFRRARVDSLHRETEDVVRVRLTDVSGQPLPTWAAGAHVEIEHGGLARRYTLCGDRDDKASYEIAVLREPGGRGGSRLIHEQLRVGDDLVIRGPRNNFRIDPAASHYLLVAGGIGITPIIAMADELAAAGRPYEIHYAGRARSDMALLDRLIRDHAPQTTLYPKAEGARLDVEGILVDAPAGTQVYACGPDRLLQALEAASEDWPDDTLRVERFSGTAPTLDPKVEHHFEVELTDSAMTVQVRADQTVLEALRTANVDVQSDCEEGLCGACEIPVLAGDIDHRDSVLTRSERAHGDRMMSCCSRAAGDRLILRI</sequence>
<evidence type="ECO:0000259" key="10">
    <source>
        <dbReference type="PROSITE" id="PS51085"/>
    </source>
</evidence>
<dbReference type="Pfam" id="PF00111">
    <property type="entry name" value="Fer2"/>
    <property type="match status" value="1"/>
</dbReference>
<dbReference type="CDD" id="cd11078">
    <property type="entry name" value="CYP130-like"/>
    <property type="match status" value="1"/>
</dbReference>
<dbReference type="PRINTS" id="PR00385">
    <property type="entry name" value="P450"/>
</dbReference>
<evidence type="ECO:0000256" key="9">
    <source>
        <dbReference type="ARBA" id="ARBA00023014"/>
    </source>
</evidence>
<evidence type="ECO:0000256" key="5">
    <source>
        <dbReference type="ARBA" id="ARBA00022714"/>
    </source>
</evidence>
<evidence type="ECO:0000256" key="6">
    <source>
        <dbReference type="ARBA" id="ARBA00022723"/>
    </source>
</evidence>
<evidence type="ECO:0000256" key="3">
    <source>
        <dbReference type="ARBA" id="ARBA00022630"/>
    </source>
</evidence>
<dbReference type="EMBL" id="AP018448">
    <property type="protein sequence ID" value="BBC38494.1"/>
    <property type="molecule type" value="Genomic_DNA"/>
</dbReference>
<evidence type="ECO:0000256" key="7">
    <source>
        <dbReference type="ARBA" id="ARBA00023002"/>
    </source>
</evidence>
<keyword evidence="6" id="KW-0479">Metal-binding</keyword>
<proteinExistence type="inferred from homology"/>
<dbReference type="PANTHER" id="PTHR46696">
    <property type="entry name" value="P450, PUTATIVE (EUROFUNG)-RELATED"/>
    <property type="match status" value="1"/>
</dbReference>
<feature type="domain" description="2Fe-2S ferredoxin-type" evidence="10">
    <location>
        <begin position="692"/>
        <end position="777"/>
    </location>
</feature>
<dbReference type="InterPro" id="IPR036010">
    <property type="entry name" value="2Fe-2S_ferredoxin-like_sf"/>
</dbReference>
<dbReference type="InterPro" id="IPR017927">
    <property type="entry name" value="FAD-bd_FR_type"/>
</dbReference>
<comment type="similarity">
    <text evidence="2">Belongs to the cytochrome P450 family.</text>
</comment>
<dbReference type="PROSITE" id="PS00197">
    <property type="entry name" value="2FE2S_FER_1"/>
    <property type="match status" value="1"/>
</dbReference>
<dbReference type="InterPro" id="IPR012675">
    <property type="entry name" value="Beta-grasp_dom_sf"/>
</dbReference>
<dbReference type="PANTHER" id="PTHR46696:SF6">
    <property type="entry name" value="P450, PUTATIVE (EUROFUNG)-RELATED"/>
    <property type="match status" value="1"/>
</dbReference>
<dbReference type="SUPFAM" id="SSF63380">
    <property type="entry name" value="Riboflavin synthase domain-like"/>
    <property type="match status" value="1"/>
</dbReference>